<accession>A0ABU5EJK5</accession>
<evidence type="ECO:0000313" key="2">
    <source>
        <dbReference type="EMBL" id="MDY0885381.1"/>
    </source>
</evidence>
<evidence type="ECO:0000259" key="1">
    <source>
        <dbReference type="Pfam" id="PF14452"/>
    </source>
</evidence>
<keyword evidence="3" id="KW-1185">Reference proteome</keyword>
<dbReference type="Proteomes" id="UP001279642">
    <property type="component" value="Unassembled WGS sequence"/>
</dbReference>
<gene>
    <name evidence="2" type="ORF">SMD27_21240</name>
</gene>
<reference evidence="2 3" key="1">
    <citation type="journal article" date="2016" name="Antonie Van Leeuwenhoek">
        <title>Dongia soli sp. nov., isolated from soil from Dokdo, Korea.</title>
        <authorList>
            <person name="Kim D.U."/>
            <person name="Lee H."/>
            <person name="Kim H."/>
            <person name="Kim S.G."/>
            <person name="Ka J.O."/>
        </authorList>
    </citation>
    <scope>NUCLEOTIDE SEQUENCE [LARGE SCALE GENOMIC DNA]</scope>
    <source>
        <strain evidence="2 3">D78</strain>
    </source>
</reference>
<feature type="domain" description="Multi-ubiquitin" evidence="1">
    <location>
        <begin position="9"/>
        <end position="80"/>
    </location>
</feature>
<dbReference type="EMBL" id="JAXCLW010000009">
    <property type="protein sequence ID" value="MDY0885381.1"/>
    <property type="molecule type" value="Genomic_DNA"/>
</dbReference>
<dbReference type="InterPro" id="IPR027802">
    <property type="entry name" value="Multi-ubiquitin_dom"/>
</dbReference>
<dbReference type="RefSeq" id="WP_320510453.1">
    <property type="nucleotide sequence ID" value="NZ_JAXCLW010000009.1"/>
</dbReference>
<organism evidence="2 3">
    <name type="scientific">Dongia soli</name>
    <dbReference type="NCBI Taxonomy" id="600628"/>
    <lineage>
        <taxon>Bacteria</taxon>
        <taxon>Pseudomonadati</taxon>
        <taxon>Pseudomonadota</taxon>
        <taxon>Alphaproteobacteria</taxon>
        <taxon>Rhodospirillales</taxon>
        <taxon>Dongiaceae</taxon>
        <taxon>Dongia</taxon>
    </lineage>
</organism>
<dbReference type="Pfam" id="PF14452">
    <property type="entry name" value="Multi_ubiq"/>
    <property type="match status" value="1"/>
</dbReference>
<comment type="caution">
    <text evidence="2">The sequence shown here is derived from an EMBL/GenBank/DDBJ whole genome shotgun (WGS) entry which is preliminary data.</text>
</comment>
<evidence type="ECO:0000313" key="3">
    <source>
        <dbReference type="Proteomes" id="UP001279642"/>
    </source>
</evidence>
<sequence>MSGKPEKTVEIFVNQDEHEVGKEKIFYDEVVAFYLQDGGATSTEYLIKYSRGHSDNVSGTLAPGQKVMVQDGMRFRVSGTGES</sequence>
<proteinExistence type="predicted"/>
<name>A0ABU5EJK5_9PROT</name>
<protein>
    <submittedName>
        <fullName evidence="2">Multiubiquitin domain-containing protein</fullName>
    </submittedName>
</protein>